<organism evidence="3 4">
    <name type="scientific">Aspergillus niger ATCC 13496</name>
    <dbReference type="NCBI Taxonomy" id="1353008"/>
    <lineage>
        <taxon>Eukaryota</taxon>
        <taxon>Fungi</taxon>
        <taxon>Dikarya</taxon>
        <taxon>Ascomycota</taxon>
        <taxon>Pezizomycotina</taxon>
        <taxon>Eurotiomycetes</taxon>
        <taxon>Eurotiomycetidae</taxon>
        <taxon>Eurotiales</taxon>
        <taxon>Aspergillaceae</taxon>
        <taxon>Aspergillus</taxon>
        <taxon>Aspergillus subgen. Circumdati</taxon>
    </lineage>
</organism>
<feature type="compositionally biased region" description="Basic and acidic residues" evidence="2">
    <location>
        <begin position="70"/>
        <end position="84"/>
    </location>
</feature>
<feature type="compositionally biased region" description="Basic and acidic residues" evidence="2">
    <location>
        <begin position="493"/>
        <end position="510"/>
    </location>
</feature>
<accession>A0A370BUA4</accession>
<dbReference type="AlphaFoldDB" id="A0A370BUA4"/>
<dbReference type="EMBL" id="KZ851920">
    <property type="protein sequence ID" value="RDH19123.1"/>
    <property type="molecule type" value="Genomic_DNA"/>
</dbReference>
<feature type="region of interest" description="Disordered" evidence="2">
    <location>
        <begin position="35"/>
        <end position="210"/>
    </location>
</feature>
<proteinExistence type="predicted"/>
<evidence type="ECO:0000313" key="4">
    <source>
        <dbReference type="Proteomes" id="UP000253845"/>
    </source>
</evidence>
<protein>
    <submittedName>
        <fullName evidence="3">Nuclear RNA binding protein</fullName>
    </submittedName>
</protein>
<feature type="region of interest" description="Disordered" evidence="2">
    <location>
        <begin position="446"/>
        <end position="734"/>
    </location>
</feature>
<feature type="compositionally biased region" description="Basic and acidic residues" evidence="2">
    <location>
        <begin position="616"/>
        <end position="628"/>
    </location>
</feature>
<feature type="compositionally biased region" description="Polar residues" evidence="2">
    <location>
        <begin position="148"/>
        <end position="158"/>
    </location>
</feature>
<feature type="compositionally biased region" description="Polar residues" evidence="2">
    <location>
        <begin position="57"/>
        <end position="69"/>
    </location>
</feature>
<sequence>MTDREAATELASDLGCTTTIMDLDPLETDRQLEQTLQSTCADHAAREAQARKHARNVSESSLDSGFSTDESGRFDDADELDHPPARSRSPSVHSAKRRRSNDWPLQQRDDAHATDSDAPARKEDPSGDTTTATATTTTTTGYRRPFHSANSRGNGSPRTSRHVRQAGPSARGRRSRFVEGSMNDSVSEKPPSIFMRDDARNSSNGQRPSGIFRFGKAIASAFNPFGAWGSKAGPADGGAKQPGDPLSQAERAYAELKKSGYKGTVKGSYLQNLNAESNTPQRSWNPIPEQMEYRPVGIHSRQNSGELTESGNSLRSSIQELRKAKSSLGIPLVRRQDSNKFPEELEGSAVRRQKSRKELQRQAKLMKRVSDLEIKLERARRELRELVGEEQEVLAPIPLPEITYPRKFVPGALPSLPSERLLHQAAATVSPTSPRTASAPVASLADNAQRRPENPPSSGPHELAGTPHLTPRTPKERQGRSSLSADSPSLKRKSPDPESLKTSQQKDQKHSTTPGADKPSESEEATTPRRAKLPKMLTSDSPGSVERKQSKDISTTAYSSGEERGRRRSQPLRSASTRSPSARRRASNSRNRIQPSLRMKKARSDLRSASASEPPQDDKENHDYHQSDPIHNLQQDGSQGVVEPEMKNETVESPHSSSSSPSSPSKKKPARYEYIPPVPPLPKDLSATAAKVDRRIAKEMGKKREARDKARALAGGKAEDGEKRGSFQWPEDFF</sequence>
<feature type="compositionally biased region" description="Low complexity" evidence="2">
    <location>
        <begin position="129"/>
        <end position="140"/>
    </location>
</feature>
<feature type="compositionally biased region" description="Low complexity" evidence="2">
    <location>
        <begin position="653"/>
        <end position="664"/>
    </location>
</feature>
<evidence type="ECO:0000313" key="3">
    <source>
        <dbReference type="EMBL" id="RDH19123.1"/>
    </source>
</evidence>
<keyword evidence="1" id="KW-0175">Coiled coil</keyword>
<evidence type="ECO:0000256" key="1">
    <source>
        <dbReference type="SAM" id="Coils"/>
    </source>
</evidence>
<dbReference type="Proteomes" id="UP000253845">
    <property type="component" value="Unassembled WGS sequence"/>
</dbReference>
<gene>
    <name evidence="3" type="ORF">M747DRAFT_323949</name>
</gene>
<feature type="coiled-coil region" evidence="1">
    <location>
        <begin position="362"/>
        <end position="389"/>
    </location>
</feature>
<dbReference type="VEuPathDB" id="FungiDB:M747DRAFT_323949"/>
<evidence type="ECO:0000256" key="2">
    <source>
        <dbReference type="SAM" id="MobiDB-lite"/>
    </source>
</evidence>
<feature type="compositionally biased region" description="Basic and acidic residues" evidence="2">
    <location>
        <begin position="691"/>
        <end position="725"/>
    </location>
</feature>
<name>A0A370BUA4_ASPNG</name>
<feature type="compositionally biased region" description="Basic and acidic residues" evidence="2">
    <location>
        <begin position="107"/>
        <end position="125"/>
    </location>
</feature>
<reference evidence="3 4" key="1">
    <citation type="submission" date="2018-07" db="EMBL/GenBank/DDBJ databases">
        <title>Section-level genome sequencing of Aspergillus section Nigri to investigate inter- and intra-species variation.</title>
        <authorList>
            <consortium name="DOE Joint Genome Institute"/>
            <person name="Vesth T.C."/>
            <person name="Nybo J.L."/>
            <person name="Theobald S."/>
            <person name="Frisvad J.C."/>
            <person name="Larsen T.O."/>
            <person name="Nielsen K.F."/>
            <person name="Hoof J.B."/>
            <person name="Brandl J."/>
            <person name="Salamov A."/>
            <person name="Riley R."/>
            <person name="Gladden J.M."/>
            <person name="Phatale P."/>
            <person name="Nielsen M.T."/>
            <person name="Lyhne E.K."/>
            <person name="Kogle M.E."/>
            <person name="Strasser K."/>
            <person name="McDonnell E."/>
            <person name="Barry K."/>
            <person name="Clum A."/>
            <person name="Chen C."/>
            <person name="Nolan M."/>
            <person name="Sandor L."/>
            <person name="Kuo A."/>
            <person name="Lipzen A."/>
            <person name="Hainaut M."/>
            <person name="Drula E."/>
            <person name="Tsang A."/>
            <person name="Magnuson J.K."/>
            <person name="Henrissat B."/>
            <person name="Wiebenga A."/>
            <person name="Simmons B.A."/>
            <person name="Makela M.R."/>
            <person name="De vries R.P."/>
            <person name="Grigoriev I.V."/>
            <person name="Mortensen U.H."/>
            <person name="Baker S.E."/>
            <person name="Andersen M.R."/>
        </authorList>
    </citation>
    <scope>NUCLEOTIDE SEQUENCE [LARGE SCALE GENOMIC DNA]</scope>
    <source>
        <strain evidence="3 4">ATCC 13496</strain>
    </source>
</reference>